<dbReference type="RefSeq" id="WP_270028634.1">
    <property type="nucleotide sequence ID" value="NZ_JAPDDP010000070.1"/>
</dbReference>
<organism evidence="1 2">
    <name type="scientific">Solirubrobacter phytolaccae</name>
    <dbReference type="NCBI Taxonomy" id="1404360"/>
    <lineage>
        <taxon>Bacteria</taxon>
        <taxon>Bacillati</taxon>
        <taxon>Actinomycetota</taxon>
        <taxon>Thermoleophilia</taxon>
        <taxon>Solirubrobacterales</taxon>
        <taxon>Solirubrobacteraceae</taxon>
        <taxon>Solirubrobacter</taxon>
    </lineage>
</organism>
<dbReference type="PANTHER" id="PTHR13887">
    <property type="entry name" value="GLUTATHIONE S-TRANSFERASE KAPPA"/>
    <property type="match status" value="1"/>
</dbReference>
<evidence type="ECO:0000313" key="2">
    <source>
        <dbReference type="Proteomes" id="UP001147653"/>
    </source>
</evidence>
<dbReference type="AlphaFoldDB" id="A0A9X3NDP7"/>
<sequence length="276" mass="30218">MTAVKIIEYTDPGCPFAFSAEPFRWRLNWLYGDQLEWHLRLVVLAESPEEYVEKGFTVEMQAAGAKWLAGEHGMPMDTRVRSRMAATEPACRAVVATREHAPELEWPLLRRLRIRNFEGAFLDDTATLADAAVDVGLDPAQLSAWMETTDLGEDKATARNPSPAALAQSHKLAKWEGGMRYTCPSYEISGPAGTIAVPGFQPWAAYEVALANVAPDLLRREAPADVSELLSWAGSPLASKEVAVVMDTDVPTAREALGRVAAEHHVGADGFWTLTD</sequence>
<comment type="caution">
    <text evidence="1">The sequence shown here is derived from an EMBL/GenBank/DDBJ whole genome shotgun (WGS) entry which is preliminary data.</text>
</comment>
<reference evidence="1" key="1">
    <citation type="submission" date="2022-10" db="EMBL/GenBank/DDBJ databases">
        <title>The WGS of Solirubrobacter phytolaccae KCTC 29190.</title>
        <authorList>
            <person name="Jiang Z."/>
        </authorList>
    </citation>
    <scope>NUCLEOTIDE SEQUENCE</scope>
    <source>
        <strain evidence="1">KCTC 29190</strain>
    </source>
</reference>
<dbReference type="EMBL" id="JAPDDP010000070">
    <property type="protein sequence ID" value="MDA0184214.1"/>
    <property type="molecule type" value="Genomic_DNA"/>
</dbReference>
<proteinExistence type="predicted"/>
<evidence type="ECO:0008006" key="3">
    <source>
        <dbReference type="Google" id="ProtNLM"/>
    </source>
</evidence>
<dbReference type="InterPro" id="IPR036249">
    <property type="entry name" value="Thioredoxin-like_sf"/>
</dbReference>
<gene>
    <name evidence="1" type="ORF">OJ997_28150</name>
</gene>
<dbReference type="PANTHER" id="PTHR13887:SF54">
    <property type="entry name" value="DSBA FAMILY PROTEIN"/>
    <property type="match status" value="1"/>
</dbReference>
<accession>A0A9X3NDP7</accession>
<dbReference type="Proteomes" id="UP001147653">
    <property type="component" value="Unassembled WGS sequence"/>
</dbReference>
<name>A0A9X3NDP7_9ACTN</name>
<keyword evidence="2" id="KW-1185">Reference proteome</keyword>
<protein>
    <recommendedName>
        <fullName evidence="3">DSBA-like thioredoxin domain-containing protein</fullName>
    </recommendedName>
</protein>
<evidence type="ECO:0000313" key="1">
    <source>
        <dbReference type="EMBL" id="MDA0184214.1"/>
    </source>
</evidence>
<dbReference type="SUPFAM" id="SSF52833">
    <property type="entry name" value="Thioredoxin-like"/>
    <property type="match status" value="1"/>
</dbReference>
<dbReference type="Gene3D" id="3.40.30.10">
    <property type="entry name" value="Glutaredoxin"/>
    <property type="match status" value="1"/>
</dbReference>